<gene>
    <name evidence="2" type="ORF">Pan189_33370</name>
</gene>
<proteinExistence type="predicted"/>
<dbReference type="Proteomes" id="UP000317318">
    <property type="component" value="Chromosome"/>
</dbReference>
<evidence type="ECO:0000313" key="3">
    <source>
        <dbReference type="Proteomes" id="UP000317318"/>
    </source>
</evidence>
<protein>
    <submittedName>
        <fullName evidence="2">Polyketide cyclase / dehydrase and lipid transport</fullName>
    </submittedName>
</protein>
<dbReference type="InterPro" id="IPR023393">
    <property type="entry name" value="START-like_dom_sf"/>
</dbReference>
<organism evidence="2 3">
    <name type="scientific">Stratiformator vulcanicus</name>
    <dbReference type="NCBI Taxonomy" id="2527980"/>
    <lineage>
        <taxon>Bacteria</taxon>
        <taxon>Pseudomonadati</taxon>
        <taxon>Planctomycetota</taxon>
        <taxon>Planctomycetia</taxon>
        <taxon>Planctomycetales</taxon>
        <taxon>Planctomycetaceae</taxon>
        <taxon>Stratiformator</taxon>
    </lineage>
</organism>
<dbReference type="KEGG" id="svp:Pan189_33370"/>
<feature type="transmembrane region" description="Helical" evidence="1">
    <location>
        <begin position="21"/>
        <end position="43"/>
    </location>
</feature>
<dbReference type="SUPFAM" id="SSF55961">
    <property type="entry name" value="Bet v1-like"/>
    <property type="match status" value="1"/>
</dbReference>
<evidence type="ECO:0000256" key="1">
    <source>
        <dbReference type="SAM" id="Phobius"/>
    </source>
</evidence>
<dbReference type="InterPro" id="IPR019587">
    <property type="entry name" value="Polyketide_cyclase/dehydratase"/>
</dbReference>
<keyword evidence="3" id="KW-1185">Reference proteome</keyword>
<dbReference type="Gene3D" id="3.30.530.20">
    <property type="match status" value="1"/>
</dbReference>
<keyword evidence="1" id="KW-1133">Transmembrane helix</keyword>
<reference evidence="2 3" key="1">
    <citation type="submission" date="2019-02" db="EMBL/GenBank/DDBJ databases">
        <title>Deep-cultivation of Planctomycetes and their phenomic and genomic characterization uncovers novel biology.</title>
        <authorList>
            <person name="Wiegand S."/>
            <person name="Jogler M."/>
            <person name="Boedeker C."/>
            <person name="Pinto D."/>
            <person name="Vollmers J."/>
            <person name="Rivas-Marin E."/>
            <person name="Kohn T."/>
            <person name="Peeters S.H."/>
            <person name="Heuer A."/>
            <person name="Rast P."/>
            <person name="Oberbeckmann S."/>
            <person name="Bunk B."/>
            <person name="Jeske O."/>
            <person name="Meyerdierks A."/>
            <person name="Storesund J.E."/>
            <person name="Kallscheuer N."/>
            <person name="Luecker S."/>
            <person name="Lage O.M."/>
            <person name="Pohl T."/>
            <person name="Merkel B.J."/>
            <person name="Hornburger P."/>
            <person name="Mueller R.-W."/>
            <person name="Bruemmer F."/>
            <person name="Labrenz M."/>
            <person name="Spormann A.M."/>
            <person name="Op den Camp H."/>
            <person name="Overmann J."/>
            <person name="Amann R."/>
            <person name="Jetten M.S.M."/>
            <person name="Mascher T."/>
            <person name="Medema M.H."/>
            <person name="Devos D.P."/>
            <person name="Kaster A.-K."/>
            <person name="Ovreas L."/>
            <person name="Rohde M."/>
            <person name="Galperin M.Y."/>
            <person name="Jogler C."/>
        </authorList>
    </citation>
    <scope>NUCLEOTIDE SEQUENCE [LARGE SCALE GENOMIC DNA]</scope>
    <source>
        <strain evidence="2 3">Pan189</strain>
    </source>
</reference>
<dbReference type="AlphaFoldDB" id="A0A517R4X6"/>
<sequence length="202" mass="22602">MTDTAPDPSDATRLPTPRRPLWLQLMFLMALVLVLAVIGFTVYSMTLPNEWSVEVTQEIAAPPEEIFPYLIDLKRWPDWIAWGDGRDPTLAFTPDKEISEGVGGKLVWEGRAFGNGTVEIIESKPPVMLRYKFRIQGRDLSDGGTITLEPTDDGSTTQVTWTDGGVHNDPFTRMMADVIVDGLTADYQQSLERLDEQVTSEK</sequence>
<accession>A0A517R4X6</accession>
<keyword evidence="1" id="KW-0812">Transmembrane</keyword>
<keyword evidence="1" id="KW-0472">Membrane</keyword>
<dbReference type="EMBL" id="CP036268">
    <property type="protein sequence ID" value="QDT38937.1"/>
    <property type="molecule type" value="Genomic_DNA"/>
</dbReference>
<evidence type="ECO:0000313" key="2">
    <source>
        <dbReference type="EMBL" id="QDT38937.1"/>
    </source>
</evidence>
<dbReference type="RefSeq" id="WP_145365013.1">
    <property type="nucleotide sequence ID" value="NZ_CP036268.1"/>
</dbReference>
<dbReference type="OrthoDB" id="9807923at2"/>
<name>A0A517R4X6_9PLAN</name>
<dbReference type="Pfam" id="PF10604">
    <property type="entry name" value="Polyketide_cyc2"/>
    <property type="match status" value="1"/>
</dbReference>